<dbReference type="AlphaFoldDB" id="A0A399M7I1"/>
<dbReference type="EMBL" id="QWLL01000030">
    <property type="protein sequence ID" value="RII77325.1"/>
    <property type="molecule type" value="Genomic_DNA"/>
</dbReference>
<evidence type="ECO:0000256" key="1">
    <source>
        <dbReference type="SAM" id="Phobius"/>
    </source>
</evidence>
<name>A0A399M7I1_9PSED</name>
<dbReference type="Proteomes" id="UP000265875">
    <property type="component" value="Unassembled WGS sequence"/>
</dbReference>
<dbReference type="RefSeq" id="WP_024652063.1">
    <property type="nucleotide sequence ID" value="NZ_QWLL01000030.1"/>
</dbReference>
<sequence>MSDLKKIELTIKNYNVKNTADIDTLYSQVRCEDGEGKTFYFKEVCMLDYLKRHGAIVTDKPRTWYYKHLSKKSIVLVAFQKADGKVEYDLDHLRLVAKSSILKGVVFAVAAIPAALIIATATFGVGLLFAPVCFFYAYRSLFKIPRMLRRSTLINELAAHGVTVQ</sequence>
<evidence type="ECO:0000313" key="3">
    <source>
        <dbReference type="Proteomes" id="UP000265875"/>
    </source>
</evidence>
<keyword evidence="1" id="KW-0812">Transmembrane</keyword>
<protein>
    <submittedName>
        <fullName evidence="2">Uncharacterized protein</fullName>
    </submittedName>
</protein>
<evidence type="ECO:0000313" key="2">
    <source>
        <dbReference type="EMBL" id="RII77325.1"/>
    </source>
</evidence>
<keyword evidence="1" id="KW-0472">Membrane</keyword>
<organism evidence="2 3">
    <name type="scientific">Pseudomonas monteilii</name>
    <dbReference type="NCBI Taxonomy" id="76759"/>
    <lineage>
        <taxon>Bacteria</taxon>
        <taxon>Pseudomonadati</taxon>
        <taxon>Pseudomonadota</taxon>
        <taxon>Gammaproteobacteria</taxon>
        <taxon>Pseudomonadales</taxon>
        <taxon>Pseudomonadaceae</taxon>
        <taxon>Pseudomonas</taxon>
    </lineage>
</organism>
<keyword evidence="1" id="KW-1133">Transmembrane helix</keyword>
<proteinExistence type="predicted"/>
<reference evidence="2 3" key="1">
    <citation type="submission" date="2018-08" db="EMBL/GenBank/DDBJ databases">
        <title>Draft genome sequence of the cyanotroph, Pseudomonas monteilii BCN3.</title>
        <authorList>
            <person name="Jones L.B."/>
            <person name="Kunz D.A."/>
        </authorList>
    </citation>
    <scope>NUCLEOTIDE SEQUENCE [LARGE SCALE GENOMIC DNA]</scope>
    <source>
        <strain evidence="2 3">BCN3</strain>
    </source>
</reference>
<comment type="caution">
    <text evidence="2">The sequence shown here is derived from an EMBL/GenBank/DDBJ whole genome shotgun (WGS) entry which is preliminary data.</text>
</comment>
<dbReference type="GeneID" id="72420432"/>
<accession>A0A399M7I1</accession>
<feature type="transmembrane region" description="Helical" evidence="1">
    <location>
        <begin position="105"/>
        <end position="138"/>
    </location>
</feature>
<gene>
    <name evidence="2" type="ORF">D0894_11970</name>
</gene>